<sequence length="349" mass="40368">MKSKKIHKNEGQQGSPTSVETTKHIEEISKGTPKTKKRIKKLNIEQQQQQEKIKESEPVSSEPLPEIPRTGFKILPIITPFTTGVINGPAEPTHYCYIKQHETRKPNPNTPIDRILFISNLPVDATKQHIKHLFKECGNVESVIFQGVLKLHDEYPKDIIKLEQKINNDEDVLIRQLLVHGSSALIIFEEKEGLINALNMKQGKRIWSAGDEKIPPLGLEKWIQEYQLLRKSPDILQAGVDKFMLEYEEAEKERQRKLEANLNKPDEDGFILVTRAARRNVNTDGDIAVTAAKAEEIKNLQPKKRELTDFYRFQLRETKRNKLIELRKKFEQDKQKIAQLKAARRFTPY</sequence>
<dbReference type="SUPFAM" id="SSF54928">
    <property type="entry name" value="RNA-binding domain, RBD"/>
    <property type="match status" value="1"/>
</dbReference>
<dbReference type="PANTHER" id="PTHR13191">
    <property type="entry name" value="RIBOSOMAL RNA PROCESSING PROTEIN 7-RELATED"/>
    <property type="match status" value="1"/>
</dbReference>
<dbReference type="AlphaFoldDB" id="A0A9N8YLP2"/>
<feature type="compositionally biased region" description="Polar residues" evidence="3">
    <location>
        <begin position="11"/>
        <end position="20"/>
    </location>
</feature>
<keyword evidence="7" id="KW-1185">Reference proteome</keyword>
<dbReference type="GO" id="GO:0006364">
    <property type="term" value="P:rRNA processing"/>
    <property type="evidence" value="ECO:0007669"/>
    <property type="project" value="TreeGrafter"/>
</dbReference>
<evidence type="ECO:0000256" key="3">
    <source>
        <dbReference type="SAM" id="MobiDB-lite"/>
    </source>
</evidence>
<evidence type="ECO:0000313" key="6">
    <source>
        <dbReference type="EMBL" id="CAG8441719.1"/>
    </source>
</evidence>
<dbReference type="GO" id="GO:0032545">
    <property type="term" value="C:CURI complex"/>
    <property type="evidence" value="ECO:0007669"/>
    <property type="project" value="TreeGrafter"/>
</dbReference>
<dbReference type="InterPro" id="IPR040447">
    <property type="entry name" value="RRM_Rrp7"/>
</dbReference>
<dbReference type="Pfam" id="PF17799">
    <property type="entry name" value="RRM_Rrp7"/>
    <property type="match status" value="1"/>
</dbReference>
<dbReference type="InterPro" id="IPR040446">
    <property type="entry name" value="RRP7"/>
</dbReference>
<dbReference type="Gene3D" id="3.30.70.330">
    <property type="match status" value="1"/>
</dbReference>
<evidence type="ECO:0000259" key="5">
    <source>
        <dbReference type="Pfam" id="PF17799"/>
    </source>
</evidence>
<dbReference type="InterPro" id="IPR035979">
    <property type="entry name" value="RBD_domain_sf"/>
</dbReference>
<proteinExistence type="inferred from homology"/>
<feature type="coiled-coil region" evidence="2">
    <location>
        <begin position="316"/>
        <end position="343"/>
    </location>
</feature>
<dbReference type="GO" id="GO:0000028">
    <property type="term" value="P:ribosomal small subunit assembly"/>
    <property type="evidence" value="ECO:0007669"/>
    <property type="project" value="TreeGrafter"/>
</dbReference>
<comment type="caution">
    <text evidence="6">The sequence shown here is derived from an EMBL/GenBank/DDBJ whole genome shotgun (WGS) entry which is preliminary data.</text>
</comment>
<dbReference type="Gene3D" id="6.10.250.1770">
    <property type="match status" value="1"/>
</dbReference>
<name>A0A9N8YLP2_9GLOM</name>
<comment type="similarity">
    <text evidence="1">Belongs to the RRP7 family.</text>
</comment>
<dbReference type="GO" id="GO:0003676">
    <property type="term" value="F:nucleic acid binding"/>
    <property type="evidence" value="ECO:0007669"/>
    <property type="project" value="InterPro"/>
</dbReference>
<evidence type="ECO:0000256" key="1">
    <source>
        <dbReference type="ARBA" id="ARBA00006110"/>
    </source>
</evidence>
<dbReference type="InterPro" id="IPR024326">
    <property type="entry name" value="RRP7_C"/>
</dbReference>
<gene>
    <name evidence="6" type="ORF">AGERDE_LOCUS1117</name>
</gene>
<dbReference type="PANTHER" id="PTHR13191:SF0">
    <property type="entry name" value="RIBOSOMAL RNA-PROCESSING PROTEIN 7 HOMOLOG A-RELATED"/>
    <property type="match status" value="1"/>
</dbReference>
<dbReference type="InterPro" id="IPR012677">
    <property type="entry name" value="Nucleotide-bd_a/b_plait_sf"/>
</dbReference>
<dbReference type="OrthoDB" id="5390at2759"/>
<accession>A0A9N8YLP2</accession>
<evidence type="ECO:0000256" key="2">
    <source>
        <dbReference type="SAM" id="Coils"/>
    </source>
</evidence>
<protein>
    <submittedName>
        <fullName evidence="6">1440_t:CDS:1</fullName>
    </submittedName>
</protein>
<dbReference type="Pfam" id="PF12923">
    <property type="entry name" value="RRP7"/>
    <property type="match status" value="1"/>
</dbReference>
<dbReference type="Proteomes" id="UP000789831">
    <property type="component" value="Unassembled WGS sequence"/>
</dbReference>
<evidence type="ECO:0000259" key="4">
    <source>
        <dbReference type="Pfam" id="PF12923"/>
    </source>
</evidence>
<dbReference type="GO" id="GO:0034456">
    <property type="term" value="C:UTP-C complex"/>
    <property type="evidence" value="ECO:0007669"/>
    <property type="project" value="TreeGrafter"/>
</dbReference>
<organism evidence="6 7">
    <name type="scientific">Ambispora gerdemannii</name>
    <dbReference type="NCBI Taxonomy" id="144530"/>
    <lineage>
        <taxon>Eukaryota</taxon>
        <taxon>Fungi</taxon>
        <taxon>Fungi incertae sedis</taxon>
        <taxon>Mucoromycota</taxon>
        <taxon>Glomeromycotina</taxon>
        <taxon>Glomeromycetes</taxon>
        <taxon>Archaeosporales</taxon>
        <taxon>Ambisporaceae</taxon>
        <taxon>Ambispora</taxon>
    </lineage>
</organism>
<feature type="domain" description="Rrp7 RRM-like N-terminal" evidence="5">
    <location>
        <begin position="71"/>
        <end position="144"/>
    </location>
</feature>
<feature type="domain" description="Ribosomal RNA-processing protein 7 C-terminal" evidence="4">
    <location>
        <begin position="230"/>
        <end position="349"/>
    </location>
</feature>
<evidence type="ECO:0000313" key="7">
    <source>
        <dbReference type="Proteomes" id="UP000789831"/>
    </source>
</evidence>
<feature type="region of interest" description="Disordered" evidence="3">
    <location>
        <begin position="1"/>
        <end position="66"/>
    </location>
</feature>
<dbReference type="CDD" id="cd12951">
    <property type="entry name" value="RRP7_Rrp7A"/>
    <property type="match status" value="1"/>
</dbReference>
<reference evidence="6" key="1">
    <citation type="submission" date="2021-06" db="EMBL/GenBank/DDBJ databases">
        <authorList>
            <person name="Kallberg Y."/>
            <person name="Tangrot J."/>
            <person name="Rosling A."/>
        </authorList>
    </citation>
    <scope>NUCLEOTIDE SEQUENCE</scope>
    <source>
        <strain evidence="6">MT106</strain>
    </source>
</reference>
<dbReference type="EMBL" id="CAJVPL010000072">
    <property type="protein sequence ID" value="CAG8441719.1"/>
    <property type="molecule type" value="Genomic_DNA"/>
</dbReference>
<keyword evidence="2" id="KW-0175">Coiled coil</keyword>
<dbReference type="CDD" id="cd12293">
    <property type="entry name" value="dRRM_Rrp7p"/>
    <property type="match status" value="1"/>
</dbReference>